<evidence type="ECO:0000313" key="7">
    <source>
        <dbReference type="EMBL" id="KAF1958792.1"/>
    </source>
</evidence>
<dbReference type="InterPro" id="IPR032429">
    <property type="entry name" value="Nibrin_BRCT2"/>
</dbReference>
<name>A0A6A5U4K9_9PLEO</name>
<dbReference type="InterPro" id="IPR040227">
    <property type="entry name" value="Nibrin-rel"/>
</dbReference>
<feature type="compositionally biased region" description="Polar residues" evidence="5">
    <location>
        <begin position="541"/>
        <end position="555"/>
    </location>
</feature>
<dbReference type="Proteomes" id="UP000800035">
    <property type="component" value="Unassembled WGS sequence"/>
</dbReference>
<dbReference type="PANTHER" id="PTHR12162">
    <property type="entry name" value="NIBRIN-RELATED"/>
    <property type="match status" value="1"/>
</dbReference>
<proteinExistence type="predicted"/>
<sequence length="800" mass="89400">MWFLEHETLFGGKRVWLRPGSQQLFGRTKPTDGDSSEGKKVFIDNKNVSRKHMMIKVLEVPPENGTKLHTRSQVEVIDLSCRQGTTVDAQSLKSMKAADGSVTYDKITLTDKEHSIKLSNSYPPFKIKWQGLVFTTASKEKKGNATSVDRIAQLHAMDIKTSTEFIYGKTTHVVSQKRNLPKVLQALVSAKPIVTTEFLDAVLSTAAYSVDANGNYVPSQLEEDFDAWWPQERGFIPPAGAEPVARPENMLEPDPARSEVFAGLTFVFLDGNQHANLHQVVALGGGKALLYDIHLGETTVEEYVEYVKNIAGQKKRGRIDNAALPVVTIRLAVVGPDELTAWATDFVKRVDHSLNQRSIIQNEFLDAILTKDNSQLRRPPTEVPEADSNMAPTTRSQRSKRETTPAASQIGASSQAPEPASVPEQPAKTIPRKRPIRRGATSRFSGFDDYEPPAKTRKIGGTPMEDVQESMPVEEQSSQPAPITQTQNLQNTRSQVADDTVPIEEERARRMEELFPAAAAIKRQREVTRAPSASIEPETAPKTQTSRKNTTSTKNAVKEMNIREETRKFVQEQETRRQEEEGNREAQGEVDPSLVRANIVIEMMAIRPREQRPSAKSQVKSDRWDPAWDGRKNFKKFKKKGQDREPYSQRVLVSFEEAPGKHVVSVGGVEEGERENETFLRTKEDERRVGRRQGLPADSNSEPEPGFIRKKKTKPTEVVNVEDSGPDDEEDPVTSTRGSGRTQRVAETQVVETQTQSRGKKRGPVTVAAGQPNSKKSRYAKRDDSDSDAEETGFRFKRRG</sequence>
<feature type="compositionally biased region" description="Polar residues" evidence="5">
    <location>
        <begin position="475"/>
        <end position="497"/>
    </location>
</feature>
<dbReference type="EMBL" id="ML976986">
    <property type="protein sequence ID" value="KAF1958792.1"/>
    <property type="molecule type" value="Genomic_DNA"/>
</dbReference>
<evidence type="ECO:0000313" key="8">
    <source>
        <dbReference type="Proteomes" id="UP000800035"/>
    </source>
</evidence>
<feature type="compositionally biased region" description="Polar residues" evidence="5">
    <location>
        <begin position="733"/>
        <end position="757"/>
    </location>
</feature>
<evidence type="ECO:0000256" key="2">
    <source>
        <dbReference type="ARBA" id="ARBA00022763"/>
    </source>
</evidence>
<feature type="compositionally biased region" description="Basic and acidic residues" evidence="5">
    <location>
        <begin position="556"/>
        <end position="587"/>
    </location>
</feature>
<dbReference type="GO" id="GO:0007095">
    <property type="term" value="P:mitotic G2 DNA damage checkpoint signaling"/>
    <property type="evidence" value="ECO:0007669"/>
    <property type="project" value="InterPro"/>
</dbReference>
<dbReference type="AlphaFoldDB" id="A0A6A5U4K9"/>
<evidence type="ECO:0000259" key="6">
    <source>
        <dbReference type="PROSITE" id="PS50006"/>
    </source>
</evidence>
<reference evidence="7" key="1">
    <citation type="journal article" date="2020" name="Stud. Mycol.">
        <title>101 Dothideomycetes genomes: a test case for predicting lifestyles and emergence of pathogens.</title>
        <authorList>
            <person name="Haridas S."/>
            <person name="Albert R."/>
            <person name="Binder M."/>
            <person name="Bloem J."/>
            <person name="Labutti K."/>
            <person name="Salamov A."/>
            <person name="Andreopoulos B."/>
            <person name="Baker S."/>
            <person name="Barry K."/>
            <person name="Bills G."/>
            <person name="Bluhm B."/>
            <person name="Cannon C."/>
            <person name="Castanera R."/>
            <person name="Culley D."/>
            <person name="Daum C."/>
            <person name="Ezra D."/>
            <person name="Gonzalez J."/>
            <person name="Henrissat B."/>
            <person name="Kuo A."/>
            <person name="Liang C."/>
            <person name="Lipzen A."/>
            <person name="Lutzoni F."/>
            <person name="Magnuson J."/>
            <person name="Mondo S."/>
            <person name="Nolan M."/>
            <person name="Ohm R."/>
            <person name="Pangilinan J."/>
            <person name="Park H.-J."/>
            <person name="Ramirez L."/>
            <person name="Alfaro M."/>
            <person name="Sun H."/>
            <person name="Tritt A."/>
            <person name="Yoshinaga Y."/>
            <person name="Zwiers L.-H."/>
            <person name="Turgeon B."/>
            <person name="Goodwin S."/>
            <person name="Spatafora J."/>
            <person name="Crous P."/>
            <person name="Grigoriev I."/>
        </authorList>
    </citation>
    <scope>NUCLEOTIDE SEQUENCE</scope>
    <source>
        <strain evidence="7">CBS 675.92</strain>
    </source>
</reference>
<keyword evidence="8" id="KW-1185">Reference proteome</keyword>
<feature type="compositionally biased region" description="Polar residues" evidence="5">
    <location>
        <begin position="405"/>
        <end position="416"/>
    </location>
</feature>
<organism evidence="7 8">
    <name type="scientific">Byssothecium circinans</name>
    <dbReference type="NCBI Taxonomy" id="147558"/>
    <lineage>
        <taxon>Eukaryota</taxon>
        <taxon>Fungi</taxon>
        <taxon>Dikarya</taxon>
        <taxon>Ascomycota</taxon>
        <taxon>Pezizomycotina</taxon>
        <taxon>Dothideomycetes</taxon>
        <taxon>Pleosporomycetidae</taxon>
        <taxon>Pleosporales</taxon>
        <taxon>Massarineae</taxon>
        <taxon>Massarinaceae</taxon>
        <taxon>Byssothecium</taxon>
    </lineage>
</organism>
<gene>
    <name evidence="7" type="ORF">CC80DRAFT_408329</name>
</gene>
<protein>
    <recommendedName>
        <fullName evidence="6">FHA domain-containing protein</fullName>
    </recommendedName>
</protein>
<keyword evidence="4" id="KW-0539">Nucleus</keyword>
<dbReference type="GO" id="GO:0003684">
    <property type="term" value="F:damaged DNA binding"/>
    <property type="evidence" value="ECO:0007669"/>
    <property type="project" value="TreeGrafter"/>
</dbReference>
<comment type="subcellular location">
    <subcellularLocation>
        <location evidence="1">Nucleus</location>
    </subcellularLocation>
</comment>
<evidence type="ECO:0000256" key="4">
    <source>
        <dbReference type="ARBA" id="ARBA00023242"/>
    </source>
</evidence>
<dbReference type="GO" id="GO:0000724">
    <property type="term" value="P:double-strand break repair via homologous recombination"/>
    <property type="evidence" value="ECO:0007669"/>
    <property type="project" value="TreeGrafter"/>
</dbReference>
<dbReference type="PROSITE" id="PS50006">
    <property type="entry name" value="FHA_DOMAIN"/>
    <property type="match status" value="1"/>
</dbReference>
<dbReference type="GO" id="GO:0030870">
    <property type="term" value="C:Mre11 complex"/>
    <property type="evidence" value="ECO:0007669"/>
    <property type="project" value="InterPro"/>
</dbReference>
<evidence type="ECO:0000256" key="1">
    <source>
        <dbReference type="ARBA" id="ARBA00004123"/>
    </source>
</evidence>
<dbReference type="Gene3D" id="2.60.200.20">
    <property type="match status" value="1"/>
</dbReference>
<dbReference type="PANTHER" id="PTHR12162:SF0">
    <property type="entry name" value="NIBRIN"/>
    <property type="match status" value="1"/>
</dbReference>
<keyword evidence="3" id="KW-0234">DNA repair</keyword>
<keyword evidence="2" id="KW-0227">DNA damage</keyword>
<dbReference type="OrthoDB" id="552194at2759"/>
<feature type="region of interest" description="Disordered" evidence="5">
    <location>
        <begin position="371"/>
        <end position="503"/>
    </location>
</feature>
<accession>A0A6A5U4K9</accession>
<feature type="compositionally biased region" description="Basic and acidic residues" evidence="5">
    <location>
        <begin position="675"/>
        <end position="688"/>
    </location>
</feature>
<evidence type="ECO:0000256" key="5">
    <source>
        <dbReference type="SAM" id="MobiDB-lite"/>
    </source>
</evidence>
<evidence type="ECO:0000256" key="3">
    <source>
        <dbReference type="ARBA" id="ARBA00023204"/>
    </source>
</evidence>
<dbReference type="Gene3D" id="3.40.50.10980">
    <property type="entry name" value="Nibrin, BRCT2 domain"/>
    <property type="match status" value="1"/>
</dbReference>
<dbReference type="Pfam" id="PF16508">
    <property type="entry name" value="NIBRIN_BRCT_II"/>
    <property type="match status" value="1"/>
</dbReference>
<feature type="region of interest" description="Disordered" evidence="5">
    <location>
        <begin position="607"/>
        <end position="800"/>
    </location>
</feature>
<feature type="compositionally biased region" description="Basic and acidic residues" evidence="5">
    <location>
        <begin position="607"/>
        <end position="632"/>
    </location>
</feature>
<feature type="domain" description="FHA" evidence="6">
    <location>
        <begin position="23"/>
        <end position="92"/>
    </location>
</feature>
<dbReference type="InterPro" id="IPR043014">
    <property type="entry name" value="Nibrin_BRCT2_sf"/>
</dbReference>
<dbReference type="InterPro" id="IPR000253">
    <property type="entry name" value="FHA_dom"/>
</dbReference>
<feature type="region of interest" description="Disordered" evidence="5">
    <location>
        <begin position="522"/>
        <end position="591"/>
    </location>
</feature>